<dbReference type="InterPro" id="IPR003474">
    <property type="entry name" value="Glcn_transporter"/>
</dbReference>
<accession>A0ABT2TKN6</accession>
<dbReference type="Proteomes" id="UP001652442">
    <property type="component" value="Unassembled WGS sequence"/>
</dbReference>
<keyword evidence="3" id="KW-1185">Reference proteome</keyword>
<dbReference type="RefSeq" id="WP_158424822.1">
    <property type="nucleotide sequence ID" value="NZ_JAOQJQ010000002.1"/>
</dbReference>
<feature type="transmembrane region" description="Helical" evidence="1">
    <location>
        <begin position="58"/>
        <end position="77"/>
    </location>
</feature>
<comment type="caution">
    <text evidence="2">The sequence shown here is derived from an EMBL/GenBank/DDBJ whole genome shotgun (WGS) entry which is preliminary data.</text>
</comment>
<proteinExistence type="predicted"/>
<feature type="transmembrane region" description="Helical" evidence="1">
    <location>
        <begin position="424"/>
        <end position="446"/>
    </location>
</feature>
<organism evidence="2 3">
    <name type="scientific">Brotonthovivens ammoniilytica</name>
    <dbReference type="NCBI Taxonomy" id="2981725"/>
    <lineage>
        <taxon>Bacteria</taxon>
        <taxon>Bacillati</taxon>
        <taxon>Bacillota</taxon>
        <taxon>Clostridia</taxon>
        <taxon>Lachnospirales</taxon>
        <taxon>Lachnospiraceae</taxon>
        <taxon>Brotonthovivens</taxon>
    </lineage>
</organism>
<feature type="transmembrane region" description="Helical" evidence="1">
    <location>
        <begin position="239"/>
        <end position="258"/>
    </location>
</feature>
<feature type="transmembrane region" description="Helical" evidence="1">
    <location>
        <begin position="101"/>
        <end position="119"/>
    </location>
</feature>
<dbReference type="PANTHER" id="PTHR30354:SF7">
    <property type="entry name" value="BLL7963 PROTEIN"/>
    <property type="match status" value="1"/>
</dbReference>
<protein>
    <submittedName>
        <fullName evidence="2">GntP family permease</fullName>
    </submittedName>
</protein>
<feature type="transmembrane region" description="Helical" evidence="1">
    <location>
        <begin position="188"/>
        <end position="208"/>
    </location>
</feature>
<gene>
    <name evidence="2" type="ORF">OCV88_07000</name>
</gene>
<reference evidence="2 3" key="1">
    <citation type="journal article" date="2021" name="ISME Commun">
        <title>Automated analysis of genomic sequences facilitates high-throughput and comprehensive description of bacteria.</title>
        <authorList>
            <person name="Hitch T.C.A."/>
        </authorList>
    </citation>
    <scope>NUCLEOTIDE SEQUENCE [LARGE SCALE GENOMIC DNA]</scope>
    <source>
        <strain evidence="2 3">Sanger_109</strain>
    </source>
</reference>
<feature type="transmembrane region" description="Helical" evidence="1">
    <location>
        <begin position="149"/>
        <end position="168"/>
    </location>
</feature>
<dbReference type="Pfam" id="PF02447">
    <property type="entry name" value="GntP_permease"/>
    <property type="match status" value="1"/>
</dbReference>
<feature type="transmembrane region" description="Helical" evidence="1">
    <location>
        <begin position="12"/>
        <end position="38"/>
    </location>
</feature>
<dbReference type="PANTHER" id="PTHR30354">
    <property type="entry name" value="GNT FAMILY GLUCONATE TRANSPORTER"/>
    <property type="match status" value="1"/>
</dbReference>
<keyword evidence="1" id="KW-0472">Membrane</keyword>
<feature type="transmembrane region" description="Helical" evidence="1">
    <location>
        <begin position="264"/>
        <end position="282"/>
    </location>
</feature>
<evidence type="ECO:0000256" key="1">
    <source>
        <dbReference type="SAM" id="Phobius"/>
    </source>
</evidence>
<feature type="transmembrane region" description="Helical" evidence="1">
    <location>
        <begin position="316"/>
        <end position="337"/>
    </location>
</feature>
<evidence type="ECO:0000313" key="3">
    <source>
        <dbReference type="Proteomes" id="UP001652442"/>
    </source>
</evidence>
<dbReference type="EMBL" id="JAOQJQ010000002">
    <property type="protein sequence ID" value="MCU6762089.1"/>
    <property type="molecule type" value="Genomic_DNA"/>
</dbReference>
<name>A0ABT2TKN6_9FIRM</name>
<sequence length="450" mass="47261">MTIGIIGIIIALALFMLLVYKGISSFIVAPVCAIIVAVTNSMGAVDTFYTFAQGLGEMIIQLFAIIFLGVVLGKVYTETKAAASIAKTLTTKFIVKHQGNAQVRIAILIMLIIAGAMTLGGIDGFVLTFTTFPIAFIIAEMVDIPRKYIPAMLMLNCAFMACPGAPQIDNIAMVGALTKEGYDVSSTSGLVPGLIAVAVVIILGYLTLTTMIIKSKKNGEHFDPGDIKKIDIFSENIKLPNFWIALIPLILVFLLYSVAKLDVAIALAAGNIAALILMGRYIDRKDGSLLKGLIKTINDGAGQYPHALATVSTPSGLATVVTSTAAFGAIVGALSTLSLHPVLLGLLTICVIVALTSAPPVALYVGLPIVVGILASKGIDFNVHGLGRVAALSATTFESLPVNGMCVLTIGLARTSYKESYLPMFLNTVVYTFAASLLCALIYIIAPGLN</sequence>
<feature type="transmembrane region" description="Helical" evidence="1">
    <location>
        <begin position="343"/>
        <end position="367"/>
    </location>
</feature>
<keyword evidence="1" id="KW-1133">Transmembrane helix</keyword>
<keyword evidence="1" id="KW-0812">Transmembrane</keyword>
<evidence type="ECO:0000313" key="2">
    <source>
        <dbReference type="EMBL" id="MCU6762089.1"/>
    </source>
</evidence>